<feature type="domain" description="IF rod" evidence="5">
    <location>
        <begin position="100"/>
        <end position="395"/>
    </location>
</feature>
<dbReference type="PROSITE" id="PS51842">
    <property type="entry name" value="IF_ROD_2"/>
    <property type="match status" value="1"/>
</dbReference>
<proteinExistence type="predicted"/>
<evidence type="ECO:0000313" key="6">
    <source>
        <dbReference type="EMBL" id="KAG7329950.1"/>
    </source>
</evidence>
<dbReference type="GO" id="GO:0045109">
    <property type="term" value="P:intermediate filament organization"/>
    <property type="evidence" value="ECO:0007669"/>
    <property type="project" value="TreeGrafter"/>
</dbReference>
<dbReference type="GO" id="GO:0005198">
    <property type="term" value="F:structural molecule activity"/>
    <property type="evidence" value="ECO:0007669"/>
    <property type="project" value="InterPro"/>
</dbReference>
<feature type="region of interest" description="Disordered" evidence="4">
    <location>
        <begin position="391"/>
        <end position="436"/>
    </location>
</feature>
<keyword evidence="7" id="KW-1185">Reference proteome</keyword>
<dbReference type="GO" id="GO:0005882">
    <property type="term" value="C:intermediate filament"/>
    <property type="evidence" value="ECO:0007669"/>
    <property type="project" value="UniProtKB-KW"/>
</dbReference>
<evidence type="ECO:0000256" key="1">
    <source>
        <dbReference type="ARBA" id="ARBA00022754"/>
    </source>
</evidence>
<keyword evidence="1" id="KW-0403">Intermediate filament</keyword>
<dbReference type="Pfam" id="PF00038">
    <property type="entry name" value="Filament"/>
    <property type="match status" value="1"/>
</dbReference>
<evidence type="ECO:0000256" key="4">
    <source>
        <dbReference type="SAM" id="MobiDB-lite"/>
    </source>
</evidence>
<dbReference type="Gene3D" id="1.20.5.170">
    <property type="match status" value="1"/>
</dbReference>
<comment type="caution">
    <text evidence="6">The sequence shown here is derived from an EMBL/GenBank/DDBJ whole genome shotgun (WGS) entry which is preliminary data.</text>
</comment>
<dbReference type="PRINTS" id="PR01248">
    <property type="entry name" value="TYPE1KERATIN"/>
</dbReference>
<dbReference type="InterPro" id="IPR002957">
    <property type="entry name" value="Keratin_I"/>
</dbReference>
<dbReference type="PANTHER" id="PTHR23239">
    <property type="entry name" value="INTERMEDIATE FILAMENT"/>
    <property type="match status" value="1"/>
</dbReference>
<feature type="coiled-coil region" evidence="3">
    <location>
        <begin position="193"/>
        <end position="220"/>
    </location>
</feature>
<dbReference type="Proteomes" id="UP000824219">
    <property type="component" value="Linkage Group LG07"/>
</dbReference>
<reference evidence="6 7" key="1">
    <citation type="submission" date="2021-06" db="EMBL/GenBank/DDBJ databases">
        <title>Chromosome-level genome assembly of the red-tail catfish (Hemibagrus wyckioides).</title>
        <authorList>
            <person name="Shao F."/>
        </authorList>
    </citation>
    <scope>NUCLEOTIDE SEQUENCE [LARGE SCALE GENOMIC DNA]</scope>
    <source>
        <strain evidence="6">EC202008001</strain>
        <tissue evidence="6">Blood</tissue>
    </source>
</reference>
<feature type="compositionally biased region" description="Polar residues" evidence="4">
    <location>
        <begin position="414"/>
        <end position="426"/>
    </location>
</feature>
<dbReference type="InterPro" id="IPR039008">
    <property type="entry name" value="IF_rod_dom"/>
</dbReference>
<dbReference type="SMART" id="SM01391">
    <property type="entry name" value="Filament"/>
    <property type="match status" value="1"/>
</dbReference>
<sequence length="436" mass="49357">MPLPRRRSSILGQANAEWAGNVTRVSTGSTTTPRGTFMGSASSDSTSCLGARVSRRALGISSIFMQRLRSTSAPVLPKHAERGHLLGSDGFNSCLLEYREKVHTLEQLNQQLEEQIHNYLDRKASSAKMWSSLKQGWEDIYRQVSEAILDNARFVLQTENIQASAEDLKERCEHEQPFRKAIEEEINSLYKVIDNANFTKGDLENQIDSMNAELLDLTKSHEEDVRQLYSQLASHEVEKPDLPTETSLEQILTLIHSHWEKVIEKTRAETDAYLECKKVDSGDKKLSQEEKELESLKTECTDANSKIQSLHAETESMRALKRGLENSLNDAKHWHDIELQNLGSVIGKLESELADVRGDIEQQQRDYETLLNNKKRLEMEIEMYHGILDGEENRFHPPLSSYGSAEAEGRTQRSPEQQKATDTDGSAVNEETKAKT</sequence>
<dbReference type="PANTHER" id="PTHR23239:SF32">
    <property type="entry name" value="PHAKININ"/>
    <property type="match status" value="1"/>
</dbReference>
<accession>A0A9D3NW97</accession>
<evidence type="ECO:0000256" key="2">
    <source>
        <dbReference type="ARBA" id="ARBA00023054"/>
    </source>
</evidence>
<dbReference type="OrthoDB" id="8851579at2759"/>
<organism evidence="6 7">
    <name type="scientific">Hemibagrus wyckioides</name>
    <dbReference type="NCBI Taxonomy" id="337641"/>
    <lineage>
        <taxon>Eukaryota</taxon>
        <taxon>Metazoa</taxon>
        <taxon>Chordata</taxon>
        <taxon>Craniata</taxon>
        <taxon>Vertebrata</taxon>
        <taxon>Euteleostomi</taxon>
        <taxon>Actinopterygii</taxon>
        <taxon>Neopterygii</taxon>
        <taxon>Teleostei</taxon>
        <taxon>Ostariophysi</taxon>
        <taxon>Siluriformes</taxon>
        <taxon>Bagridae</taxon>
        <taxon>Hemibagrus</taxon>
    </lineage>
</organism>
<evidence type="ECO:0000259" key="5">
    <source>
        <dbReference type="PROSITE" id="PS51842"/>
    </source>
</evidence>
<feature type="coiled-coil region" evidence="3">
    <location>
        <begin position="346"/>
        <end position="380"/>
    </location>
</feature>
<feature type="coiled-coil region" evidence="3">
    <location>
        <begin position="279"/>
        <end position="313"/>
    </location>
</feature>
<evidence type="ECO:0000313" key="7">
    <source>
        <dbReference type="Proteomes" id="UP000824219"/>
    </source>
</evidence>
<dbReference type="SUPFAM" id="SSF64593">
    <property type="entry name" value="Intermediate filament protein, coiled coil region"/>
    <property type="match status" value="1"/>
</dbReference>
<gene>
    <name evidence="6" type="ORF">KOW79_006172</name>
</gene>
<keyword evidence="2 3" id="KW-0175">Coiled coil</keyword>
<dbReference type="Gene3D" id="1.20.5.500">
    <property type="entry name" value="Single helix bin"/>
    <property type="match status" value="1"/>
</dbReference>
<evidence type="ECO:0000256" key="3">
    <source>
        <dbReference type="SAM" id="Coils"/>
    </source>
</evidence>
<dbReference type="EMBL" id="JAHKSW010000007">
    <property type="protein sequence ID" value="KAG7329950.1"/>
    <property type="molecule type" value="Genomic_DNA"/>
</dbReference>
<protein>
    <recommendedName>
        <fullName evidence="5">IF rod domain-containing protein</fullName>
    </recommendedName>
</protein>
<name>A0A9D3NW97_9TELE</name>
<dbReference type="Gene3D" id="1.20.5.1160">
    <property type="entry name" value="Vasodilator-stimulated phosphoprotein"/>
    <property type="match status" value="1"/>
</dbReference>
<feature type="coiled-coil region" evidence="3">
    <location>
        <begin position="95"/>
        <end position="122"/>
    </location>
</feature>
<dbReference type="AlphaFoldDB" id="A0A9D3NW97"/>
<feature type="region of interest" description="Disordered" evidence="4">
    <location>
        <begin position="25"/>
        <end position="44"/>
    </location>
</feature>